<reference evidence="1" key="1">
    <citation type="submission" date="2020-03" db="EMBL/GenBank/DDBJ databases">
        <title>The deep terrestrial virosphere.</title>
        <authorList>
            <person name="Holmfeldt K."/>
            <person name="Nilsson E."/>
            <person name="Simone D."/>
            <person name="Lopez-Fernandez M."/>
            <person name="Wu X."/>
            <person name="de Brujin I."/>
            <person name="Lundin D."/>
            <person name="Andersson A."/>
            <person name="Bertilsson S."/>
            <person name="Dopson M."/>
        </authorList>
    </citation>
    <scope>NUCLEOTIDE SEQUENCE</scope>
    <source>
        <strain evidence="2">MM415A00178</strain>
        <strain evidence="1">MM415B00368</strain>
    </source>
</reference>
<gene>
    <name evidence="2" type="ORF">MM415A00178_0007</name>
    <name evidence="1" type="ORF">MM415B00368_0007</name>
</gene>
<protein>
    <submittedName>
        <fullName evidence="1">Uncharacterized protein</fullName>
    </submittedName>
</protein>
<organism evidence="1">
    <name type="scientific">viral metagenome</name>
    <dbReference type="NCBI Taxonomy" id="1070528"/>
    <lineage>
        <taxon>unclassified sequences</taxon>
        <taxon>metagenomes</taxon>
        <taxon>organismal metagenomes</taxon>
    </lineage>
</organism>
<dbReference type="EMBL" id="MT142532">
    <property type="protein sequence ID" value="QJA84597.1"/>
    <property type="molecule type" value="Genomic_DNA"/>
</dbReference>
<evidence type="ECO:0000313" key="2">
    <source>
        <dbReference type="EMBL" id="QJA84597.1"/>
    </source>
</evidence>
<dbReference type="AlphaFoldDB" id="A0A6M3JA57"/>
<proteinExistence type="predicted"/>
<accession>A0A6M3JA57</accession>
<name>A0A6M3JA57_9ZZZZ</name>
<sequence length="45" mass="5412">MDEIRTIKALWKKHRNEGESLRAFARRYEHPAAVAWLAHKARRKL</sequence>
<dbReference type="EMBL" id="MT141547">
    <property type="protein sequence ID" value="QJA65972.1"/>
    <property type="molecule type" value="Genomic_DNA"/>
</dbReference>
<evidence type="ECO:0000313" key="1">
    <source>
        <dbReference type="EMBL" id="QJA65972.1"/>
    </source>
</evidence>